<dbReference type="PANTHER" id="PTHR36844">
    <property type="entry name" value="PROTEASE PRSW"/>
    <property type="match status" value="1"/>
</dbReference>
<evidence type="ECO:0000313" key="12">
    <source>
        <dbReference type="Proteomes" id="UP000176355"/>
    </source>
</evidence>
<evidence type="ECO:0000256" key="4">
    <source>
        <dbReference type="ARBA" id="ARBA00022475"/>
    </source>
</evidence>
<dbReference type="GO" id="GO:0006508">
    <property type="term" value="P:proteolysis"/>
    <property type="evidence" value="ECO:0007669"/>
    <property type="project" value="UniProtKB-KW"/>
</dbReference>
<evidence type="ECO:0000256" key="5">
    <source>
        <dbReference type="ARBA" id="ARBA00022670"/>
    </source>
</evidence>
<evidence type="ECO:0000256" key="8">
    <source>
        <dbReference type="ARBA" id="ARBA00022989"/>
    </source>
</evidence>
<dbReference type="EMBL" id="MHSL01000026">
    <property type="protein sequence ID" value="OHA43316.1"/>
    <property type="molecule type" value="Genomic_DNA"/>
</dbReference>
<comment type="caution">
    <text evidence="11">The sequence shown here is derived from an EMBL/GenBank/DDBJ whole genome shotgun (WGS) entry which is preliminary data.</text>
</comment>
<dbReference type="GO" id="GO:0005886">
    <property type="term" value="C:plasma membrane"/>
    <property type="evidence" value="ECO:0007669"/>
    <property type="project" value="UniProtKB-SubCell"/>
</dbReference>
<reference evidence="11 12" key="1">
    <citation type="journal article" date="2016" name="Nat. Commun.">
        <title>Thousands of microbial genomes shed light on interconnected biogeochemical processes in an aquifer system.</title>
        <authorList>
            <person name="Anantharaman K."/>
            <person name="Brown C.T."/>
            <person name="Hug L.A."/>
            <person name="Sharon I."/>
            <person name="Castelle C.J."/>
            <person name="Probst A.J."/>
            <person name="Thomas B.C."/>
            <person name="Singh A."/>
            <person name="Wilkins M.J."/>
            <person name="Karaoz U."/>
            <person name="Brodie E.L."/>
            <person name="Williams K.H."/>
            <person name="Hubbard S.S."/>
            <person name="Banfield J.F."/>
        </authorList>
    </citation>
    <scope>NUCLEOTIDE SEQUENCE [LARGE SCALE GENOMIC DNA]</scope>
</reference>
<evidence type="ECO:0000256" key="2">
    <source>
        <dbReference type="ARBA" id="ARBA00009165"/>
    </source>
</evidence>
<dbReference type="STRING" id="1802333.A3G03_01445"/>
<keyword evidence="9 10" id="KW-0472">Membrane</keyword>
<protein>
    <recommendedName>
        <fullName evidence="3">Protease PrsW</fullName>
    </recommendedName>
</protein>
<evidence type="ECO:0000313" key="11">
    <source>
        <dbReference type="EMBL" id="OHA43316.1"/>
    </source>
</evidence>
<evidence type="ECO:0000256" key="7">
    <source>
        <dbReference type="ARBA" id="ARBA00022801"/>
    </source>
</evidence>
<evidence type="ECO:0000256" key="3">
    <source>
        <dbReference type="ARBA" id="ARBA00018997"/>
    </source>
</evidence>
<feature type="transmembrane region" description="Helical" evidence="10">
    <location>
        <begin position="6"/>
        <end position="24"/>
    </location>
</feature>
<dbReference type="Pfam" id="PF13367">
    <property type="entry name" value="PrsW-protease"/>
    <property type="match status" value="1"/>
</dbReference>
<dbReference type="InterPro" id="IPR026898">
    <property type="entry name" value="PrsW"/>
</dbReference>
<feature type="transmembrane region" description="Helical" evidence="10">
    <location>
        <begin position="67"/>
        <end position="89"/>
    </location>
</feature>
<proteinExistence type="inferred from homology"/>
<feature type="transmembrane region" description="Helical" evidence="10">
    <location>
        <begin position="199"/>
        <end position="219"/>
    </location>
</feature>
<evidence type="ECO:0000256" key="9">
    <source>
        <dbReference type="ARBA" id="ARBA00023136"/>
    </source>
</evidence>
<feature type="transmembrane region" description="Helical" evidence="10">
    <location>
        <begin position="36"/>
        <end position="55"/>
    </location>
</feature>
<evidence type="ECO:0000256" key="10">
    <source>
        <dbReference type="SAM" id="Phobius"/>
    </source>
</evidence>
<comment type="subcellular location">
    <subcellularLocation>
        <location evidence="1">Cell membrane</location>
        <topology evidence="1">Multi-pass membrane protein</topology>
    </subcellularLocation>
</comment>
<evidence type="ECO:0000256" key="6">
    <source>
        <dbReference type="ARBA" id="ARBA00022692"/>
    </source>
</evidence>
<keyword evidence="5" id="KW-0645">Protease</keyword>
<keyword evidence="7" id="KW-0378">Hydrolase</keyword>
<keyword evidence="6 10" id="KW-0812">Transmembrane</keyword>
<comment type="similarity">
    <text evidence="2">Belongs to the protease PrsW family.</text>
</comment>
<sequence length="230" mass="25276">MTFQNLMLALAGGMIPALIWLWFWLREDRLHPEPRILILTAFLAGMLAVPLVIPFEKAASDYFGDSSLVFIIWAIVEELAKFGVAWTIVLRRKEVDEPIDALIYMITVALGFSAIENSLFILAPITSGDPIGALVIGDLRFIGATLLHIISSSAIGAAIALSFYQSARIKKGFVITGVILSIVLHAIFNLLIIKSVDNGGTFFVFLSVWIAVAVLMIVFEKVKSLAIKHY</sequence>
<organism evidence="11 12">
    <name type="scientific">Candidatus Taylorbacteria bacterium RIFCSPLOWO2_12_FULL_44_15c</name>
    <dbReference type="NCBI Taxonomy" id="1802333"/>
    <lineage>
        <taxon>Bacteria</taxon>
        <taxon>Candidatus Tayloriibacteriota</taxon>
    </lineage>
</organism>
<dbReference type="Proteomes" id="UP000176355">
    <property type="component" value="Unassembled WGS sequence"/>
</dbReference>
<dbReference type="PIRSF" id="PIRSF016933">
    <property type="entry name" value="PrsW"/>
    <property type="match status" value="1"/>
</dbReference>
<evidence type="ECO:0000256" key="1">
    <source>
        <dbReference type="ARBA" id="ARBA00004651"/>
    </source>
</evidence>
<feature type="transmembrane region" description="Helical" evidence="10">
    <location>
        <begin position="101"/>
        <end position="121"/>
    </location>
</feature>
<dbReference type="PANTHER" id="PTHR36844:SF1">
    <property type="entry name" value="PROTEASE PRSW"/>
    <property type="match status" value="1"/>
</dbReference>
<accession>A0A1G2P4R6</accession>
<name>A0A1G2P4R6_9BACT</name>
<feature type="transmembrane region" description="Helical" evidence="10">
    <location>
        <begin position="173"/>
        <end position="193"/>
    </location>
</feature>
<dbReference type="InterPro" id="IPR023596">
    <property type="entry name" value="Peptidase_PrsW_arch/bac"/>
</dbReference>
<feature type="transmembrane region" description="Helical" evidence="10">
    <location>
        <begin position="141"/>
        <end position="161"/>
    </location>
</feature>
<dbReference type="GO" id="GO:0008233">
    <property type="term" value="F:peptidase activity"/>
    <property type="evidence" value="ECO:0007669"/>
    <property type="project" value="UniProtKB-KW"/>
</dbReference>
<keyword evidence="8 10" id="KW-1133">Transmembrane helix</keyword>
<keyword evidence="4" id="KW-1003">Cell membrane</keyword>
<gene>
    <name evidence="11" type="ORF">A3G03_01445</name>
</gene>
<dbReference type="AlphaFoldDB" id="A0A1G2P4R6"/>